<sequence length="92" mass="9994">MTDLMQIKSDRLKAIRLGRKIGRPKLAKLTGLTERRLAKIETEATFALPRSTVAKLSGALQVPELTLTGELPVTEEDLNPVQNTQCTSGCCG</sequence>
<dbReference type="Gene3D" id="1.10.260.40">
    <property type="entry name" value="lambda repressor-like DNA-binding domains"/>
    <property type="match status" value="1"/>
</dbReference>
<comment type="caution">
    <text evidence="2">The sequence shown here is derived from an EMBL/GenBank/DDBJ whole genome shotgun (WGS) entry which is preliminary data.</text>
</comment>
<dbReference type="GO" id="GO:0003677">
    <property type="term" value="F:DNA binding"/>
    <property type="evidence" value="ECO:0007669"/>
    <property type="project" value="InterPro"/>
</dbReference>
<protein>
    <submittedName>
        <fullName evidence="2">Helix-turn-helix transcriptional regulator</fullName>
    </submittedName>
</protein>
<gene>
    <name evidence="2" type="ORF">IV417_04040</name>
</gene>
<evidence type="ECO:0000313" key="2">
    <source>
        <dbReference type="EMBL" id="MBT0956545.1"/>
    </source>
</evidence>
<dbReference type="EMBL" id="JADQAZ010000001">
    <property type="protein sequence ID" value="MBT0956545.1"/>
    <property type="molecule type" value="Genomic_DNA"/>
</dbReference>
<evidence type="ECO:0000313" key="3">
    <source>
        <dbReference type="Proteomes" id="UP001315686"/>
    </source>
</evidence>
<dbReference type="SUPFAM" id="SSF47413">
    <property type="entry name" value="lambda repressor-like DNA-binding domains"/>
    <property type="match status" value="1"/>
</dbReference>
<proteinExistence type="predicted"/>
<dbReference type="AlphaFoldDB" id="A0AAP2G2Y6"/>
<evidence type="ECO:0000259" key="1">
    <source>
        <dbReference type="PROSITE" id="PS50943"/>
    </source>
</evidence>
<feature type="domain" description="HTH cro/C1-type" evidence="1">
    <location>
        <begin position="12"/>
        <end position="67"/>
    </location>
</feature>
<name>A0AAP2G2Y6_9RHOB</name>
<dbReference type="RefSeq" id="WP_327792744.1">
    <property type="nucleotide sequence ID" value="NZ_JADQAZ010000001.1"/>
</dbReference>
<dbReference type="PROSITE" id="PS50943">
    <property type="entry name" value="HTH_CROC1"/>
    <property type="match status" value="1"/>
</dbReference>
<dbReference type="SMART" id="SM00530">
    <property type="entry name" value="HTH_XRE"/>
    <property type="match status" value="1"/>
</dbReference>
<organism evidence="2 3">
    <name type="scientific">Harenicola maris</name>
    <dbReference type="NCBI Taxonomy" id="2841044"/>
    <lineage>
        <taxon>Bacteria</taxon>
        <taxon>Pseudomonadati</taxon>
        <taxon>Pseudomonadota</taxon>
        <taxon>Alphaproteobacteria</taxon>
        <taxon>Rhodobacterales</taxon>
        <taxon>Paracoccaceae</taxon>
        <taxon>Harenicola</taxon>
    </lineage>
</organism>
<dbReference type="CDD" id="cd00093">
    <property type="entry name" value="HTH_XRE"/>
    <property type="match status" value="1"/>
</dbReference>
<dbReference type="Proteomes" id="UP001315686">
    <property type="component" value="Unassembled WGS sequence"/>
</dbReference>
<reference evidence="2 3" key="1">
    <citation type="journal article" date="2021" name="Arch. Microbiol.">
        <title>Harenicola maris gen. nov., sp. nov. isolated from the Sea of Japan shallow sediments.</title>
        <authorList>
            <person name="Romanenko L.A."/>
            <person name="Kurilenko V.V."/>
            <person name="Chernysheva N.Y."/>
            <person name="Tekutyeva L.A."/>
            <person name="Velansky P.V."/>
            <person name="Svetashev V.I."/>
            <person name="Isaeva M.P."/>
        </authorList>
    </citation>
    <scope>NUCLEOTIDE SEQUENCE [LARGE SCALE GENOMIC DNA]</scope>
    <source>
        <strain evidence="2 3">KMM 3653</strain>
    </source>
</reference>
<dbReference type="InterPro" id="IPR010982">
    <property type="entry name" value="Lambda_DNA-bd_dom_sf"/>
</dbReference>
<keyword evidence="3" id="KW-1185">Reference proteome</keyword>
<dbReference type="InterPro" id="IPR001387">
    <property type="entry name" value="Cro/C1-type_HTH"/>
</dbReference>
<accession>A0AAP2G2Y6</accession>